<dbReference type="EMBL" id="NEVH01003495">
    <property type="protein sequence ID" value="PNF40678.1"/>
    <property type="molecule type" value="Genomic_DNA"/>
</dbReference>
<gene>
    <name evidence="1" type="ORF">B7P43_G02853</name>
</gene>
<evidence type="ECO:0000313" key="2">
    <source>
        <dbReference type="Proteomes" id="UP000235965"/>
    </source>
</evidence>
<dbReference type="Proteomes" id="UP000235965">
    <property type="component" value="Unassembled WGS sequence"/>
</dbReference>
<keyword evidence="2" id="KW-1185">Reference proteome</keyword>
<dbReference type="InParanoid" id="A0A2J7RIL2"/>
<organism evidence="1 2">
    <name type="scientific">Cryptotermes secundus</name>
    <dbReference type="NCBI Taxonomy" id="105785"/>
    <lineage>
        <taxon>Eukaryota</taxon>
        <taxon>Metazoa</taxon>
        <taxon>Ecdysozoa</taxon>
        <taxon>Arthropoda</taxon>
        <taxon>Hexapoda</taxon>
        <taxon>Insecta</taxon>
        <taxon>Pterygota</taxon>
        <taxon>Neoptera</taxon>
        <taxon>Polyneoptera</taxon>
        <taxon>Dictyoptera</taxon>
        <taxon>Blattodea</taxon>
        <taxon>Blattoidea</taxon>
        <taxon>Termitoidae</taxon>
        <taxon>Kalotermitidae</taxon>
        <taxon>Cryptotermitinae</taxon>
        <taxon>Cryptotermes</taxon>
    </lineage>
</organism>
<name>A0A2J7RIL2_9NEOP</name>
<proteinExistence type="predicted"/>
<comment type="caution">
    <text evidence="1">The sequence shown here is derived from an EMBL/GenBank/DDBJ whole genome shotgun (WGS) entry which is preliminary data.</text>
</comment>
<evidence type="ECO:0000313" key="1">
    <source>
        <dbReference type="EMBL" id="PNF40678.1"/>
    </source>
</evidence>
<reference evidence="1 2" key="1">
    <citation type="submission" date="2017-12" db="EMBL/GenBank/DDBJ databases">
        <title>Hemimetabolous genomes reveal molecular basis of termite eusociality.</title>
        <authorList>
            <person name="Harrison M.C."/>
            <person name="Jongepier E."/>
            <person name="Robertson H.M."/>
            <person name="Arning N."/>
            <person name="Bitard-Feildel T."/>
            <person name="Chao H."/>
            <person name="Childers C.P."/>
            <person name="Dinh H."/>
            <person name="Doddapaneni H."/>
            <person name="Dugan S."/>
            <person name="Gowin J."/>
            <person name="Greiner C."/>
            <person name="Han Y."/>
            <person name="Hu H."/>
            <person name="Hughes D.S.T."/>
            <person name="Huylmans A.-K."/>
            <person name="Kemena C."/>
            <person name="Kremer L.P.M."/>
            <person name="Lee S.L."/>
            <person name="Lopez-Ezquerra A."/>
            <person name="Mallet L."/>
            <person name="Monroy-Kuhn J.M."/>
            <person name="Moser A."/>
            <person name="Murali S.C."/>
            <person name="Muzny D.M."/>
            <person name="Otani S."/>
            <person name="Piulachs M.-D."/>
            <person name="Poelchau M."/>
            <person name="Qu J."/>
            <person name="Schaub F."/>
            <person name="Wada-Katsumata A."/>
            <person name="Worley K.C."/>
            <person name="Xie Q."/>
            <person name="Ylla G."/>
            <person name="Poulsen M."/>
            <person name="Gibbs R.A."/>
            <person name="Schal C."/>
            <person name="Richards S."/>
            <person name="Belles X."/>
            <person name="Korb J."/>
            <person name="Bornberg-Bauer E."/>
        </authorList>
    </citation>
    <scope>NUCLEOTIDE SEQUENCE [LARGE SCALE GENOMIC DNA]</scope>
    <source>
        <tissue evidence="1">Whole body</tissue>
    </source>
</reference>
<sequence>MSSHHIPLISTLYIQILLAMWDMTVVAHMSTLVQLAKDHLSSSFTSVEVHPPLLKYWVSFLFLDNEG</sequence>
<accession>A0A2J7RIL2</accession>
<protein>
    <submittedName>
        <fullName evidence="1">Uncharacterized protein</fullName>
    </submittedName>
</protein>
<dbReference type="AlphaFoldDB" id="A0A2J7RIL2"/>